<name>A0ABU5UCQ3_9CYAN</name>
<evidence type="ECO:0000259" key="8">
    <source>
        <dbReference type="Pfam" id="PF02687"/>
    </source>
</evidence>
<evidence type="ECO:0000256" key="6">
    <source>
        <dbReference type="ARBA" id="ARBA00038076"/>
    </source>
</evidence>
<feature type="transmembrane region" description="Helical" evidence="7">
    <location>
        <begin position="281"/>
        <end position="306"/>
    </location>
</feature>
<protein>
    <submittedName>
        <fullName evidence="10">ABC transporter permease</fullName>
    </submittedName>
</protein>
<comment type="similarity">
    <text evidence="6">Belongs to the ABC-4 integral membrane protein family.</text>
</comment>
<reference evidence="10 11" key="1">
    <citation type="submission" date="2023-12" db="EMBL/GenBank/DDBJ databases">
        <title>Baltic Sea Cyanobacteria.</title>
        <authorList>
            <person name="Delbaje E."/>
            <person name="Fewer D.P."/>
            <person name="Shishido T.K."/>
        </authorList>
    </citation>
    <scope>NUCLEOTIDE SEQUENCE [LARGE SCALE GENOMIC DNA]</scope>
    <source>
        <strain evidence="10 11">UHCC-0300</strain>
    </source>
</reference>
<sequence length="405" mass="42696">MNLLESMQMAGKTLLSNKLRSALTMLGIVIGNASVIAMIGIGEGGQRFVSKQLESLGPNVLFVIPGNQASQRISRDVPKTLVYEDAEAIANQVPSVAAVTGELNSRQVLIYRNQNSNVNIIGTTPDFLTVRDFETATGRFFTDVDMKRNNQVVVIGADLADRLFGNSNPVGEQLRIKNASFQIIGVLESKGSNLGVNYDEAALIPLMTMANRIVGRTSPYGLELTYIVVSAKNAESVDAAQFQITNLLRLRHKITGEDDFSINTQKDALQTVGQITGALTIMLAAIAGISLFVGGIGIMNIMLVSVTERTQEIGLRKAIGATEQDILLQFMIEAVIVSIIGGAVGTAMGVGGIVLVAAVTPLEAAISATAIATAVGVSGGIGLFFGVVPARRAAQLDPIVALRSA</sequence>
<keyword evidence="3 7" id="KW-0812">Transmembrane</keyword>
<evidence type="ECO:0000313" key="10">
    <source>
        <dbReference type="EMBL" id="MEA5581320.1"/>
    </source>
</evidence>
<dbReference type="EMBL" id="JAYGHG010000009">
    <property type="protein sequence ID" value="MEA5581320.1"/>
    <property type="molecule type" value="Genomic_DNA"/>
</dbReference>
<feature type="domain" description="ABC3 transporter permease C-terminal" evidence="8">
    <location>
        <begin position="285"/>
        <end position="398"/>
    </location>
</feature>
<feature type="transmembrane region" description="Helical" evidence="7">
    <location>
        <begin position="365"/>
        <end position="388"/>
    </location>
</feature>
<feature type="domain" description="MacB-like periplasmic core" evidence="9">
    <location>
        <begin position="21"/>
        <end position="246"/>
    </location>
</feature>
<proteinExistence type="inferred from homology"/>
<keyword evidence="2" id="KW-1003">Cell membrane</keyword>
<evidence type="ECO:0000256" key="1">
    <source>
        <dbReference type="ARBA" id="ARBA00004651"/>
    </source>
</evidence>
<evidence type="ECO:0000256" key="2">
    <source>
        <dbReference type="ARBA" id="ARBA00022475"/>
    </source>
</evidence>
<evidence type="ECO:0000256" key="3">
    <source>
        <dbReference type="ARBA" id="ARBA00022692"/>
    </source>
</evidence>
<dbReference type="InterPro" id="IPR025857">
    <property type="entry name" value="MacB_PCD"/>
</dbReference>
<feature type="transmembrane region" description="Helical" evidence="7">
    <location>
        <begin position="21"/>
        <end position="42"/>
    </location>
</feature>
<feature type="transmembrane region" description="Helical" evidence="7">
    <location>
        <begin position="326"/>
        <end position="359"/>
    </location>
</feature>
<dbReference type="RefSeq" id="WP_323195654.1">
    <property type="nucleotide sequence ID" value="NZ_JAYGHG010000009.1"/>
</dbReference>
<dbReference type="Pfam" id="PF12704">
    <property type="entry name" value="MacB_PCD"/>
    <property type="match status" value="1"/>
</dbReference>
<keyword evidence="4 7" id="KW-1133">Transmembrane helix</keyword>
<evidence type="ECO:0000256" key="4">
    <source>
        <dbReference type="ARBA" id="ARBA00022989"/>
    </source>
</evidence>
<evidence type="ECO:0000256" key="7">
    <source>
        <dbReference type="SAM" id="Phobius"/>
    </source>
</evidence>
<accession>A0ABU5UCQ3</accession>
<evidence type="ECO:0000256" key="5">
    <source>
        <dbReference type="ARBA" id="ARBA00023136"/>
    </source>
</evidence>
<dbReference type="InterPro" id="IPR050250">
    <property type="entry name" value="Macrolide_Exporter_MacB"/>
</dbReference>
<keyword evidence="11" id="KW-1185">Reference proteome</keyword>
<dbReference type="Proteomes" id="UP001302120">
    <property type="component" value="Unassembled WGS sequence"/>
</dbReference>
<comment type="subcellular location">
    <subcellularLocation>
        <location evidence="1">Cell membrane</location>
        <topology evidence="1">Multi-pass membrane protein</topology>
    </subcellularLocation>
</comment>
<gene>
    <name evidence="10" type="ORF">VB620_08210</name>
</gene>
<comment type="caution">
    <text evidence="10">The sequence shown here is derived from an EMBL/GenBank/DDBJ whole genome shotgun (WGS) entry which is preliminary data.</text>
</comment>
<dbReference type="Pfam" id="PF02687">
    <property type="entry name" value="FtsX"/>
    <property type="match status" value="1"/>
</dbReference>
<organism evidence="10 11">
    <name type="scientific">Nodularia harveyana UHCC-0300</name>
    <dbReference type="NCBI Taxonomy" id="2974287"/>
    <lineage>
        <taxon>Bacteria</taxon>
        <taxon>Bacillati</taxon>
        <taxon>Cyanobacteriota</taxon>
        <taxon>Cyanophyceae</taxon>
        <taxon>Nostocales</taxon>
        <taxon>Nodulariaceae</taxon>
        <taxon>Nodularia</taxon>
    </lineage>
</organism>
<evidence type="ECO:0000313" key="11">
    <source>
        <dbReference type="Proteomes" id="UP001302120"/>
    </source>
</evidence>
<dbReference type="InterPro" id="IPR003838">
    <property type="entry name" value="ABC3_permease_C"/>
</dbReference>
<evidence type="ECO:0000259" key="9">
    <source>
        <dbReference type="Pfam" id="PF12704"/>
    </source>
</evidence>
<keyword evidence="5 7" id="KW-0472">Membrane</keyword>
<dbReference type="PANTHER" id="PTHR30572:SF4">
    <property type="entry name" value="ABC TRANSPORTER PERMEASE YTRF"/>
    <property type="match status" value="1"/>
</dbReference>
<dbReference type="PANTHER" id="PTHR30572">
    <property type="entry name" value="MEMBRANE COMPONENT OF TRANSPORTER-RELATED"/>
    <property type="match status" value="1"/>
</dbReference>